<proteinExistence type="predicted"/>
<evidence type="ECO:0000313" key="1">
    <source>
        <dbReference type="EMBL" id="EHC89252.1"/>
    </source>
</evidence>
<sequence>MPLAGSTHFTTSAFIQRQLNFVQAARKILFGNIDSVAQRTQEK</sequence>
<evidence type="ECO:0000313" key="2">
    <source>
        <dbReference type="Proteomes" id="UP000003915"/>
    </source>
</evidence>
<accession>A0A6C8GZQ7</accession>
<dbReference type="Proteomes" id="UP000003915">
    <property type="component" value="Unassembled WGS sequence"/>
</dbReference>
<feature type="non-terminal residue" evidence="1">
    <location>
        <position position="43"/>
    </location>
</feature>
<dbReference type="AlphaFoldDB" id="A0A6C8GZQ7"/>
<gene>
    <name evidence="1" type="ORF">LTSEUGA_3722</name>
</gene>
<comment type="caution">
    <text evidence="1">The sequence shown here is derived from an EMBL/GenBank/DDBJ whole genome shotgun (WGS) entry which is preliminary data.</text>
</comment>
<name>A0A6C8GZQ7_SALET</name>
<reference evidence="1 2" key="1">
    <citation type="journal article" date="2011" name="BMC Genomics">
        <title>Genome sequencing reveals diversification of virulence factor content and possible host adaptation in distinct subpopulations of Salmonella enterica.</title>
        <authorList>
            <person name="den Bakker H.C."/>
            <person name="Moreno Switt A.I."/>
            <person name="Govoni G."/>
            <person name="Cummings C.A."/>
            <person name="Ranieri M.L."/>
            <person name="Degoricija L."/>
            <person name="Hoelzer K."/>
            <person name="Rodriguez-Rivera L.D."/>
            <person name="Brown S."/>
            <person name="Bolchacova E."/>
            <person name="Furtado M.R."/>
            <person name="Wiedmann M."/>
        </authorList>
    </citation>
    <scope>NUCLEOTIDE SEQUENCE [LARGE SCALE GENOMIC DNA]</scope>
    <source>
        <strain evidence="1 2">R8-3404</strain>
    </source>
</reference>
<organism evidence="1 2">
    <name type="scientific">Salmonella enterica subsp. enterica serovar Uganda str. R8-3404</name>
    <dbReference type="NCBI Taxonomy" id="913083"/>
    <lineage>
        <taxon>Bacteria</taxon>
        <taxon>Pseudomonadati</taxon>
        <taxon>Pseudomonadota</taxon>
        <taxon>Gammaproteobacteria</taxon>
        <taxon>Enterobacterales</taxon>
        <taxon>Enterobacteriaceae</taxon>
        <taxon>Salmonella</taxon>
    </lineage>
</organism>
<dbReference type="EMBL" id="AFCV01000952">
    <property type="protein sequence ID" value="EHC89252.1"/>
    <property type="molecule type" value="Genomic_DNA"/>
</dbReference>
<protein>
    <submittedName>
        <fullName evidence="1">Uncharacterized protein</fullName>
    </submittedName>
</protein>